<feature type="compositionally biased region" description="Basic and acidic residues" evidence="1">
    <location>
        <begin position="1"/>
        <end position="13"/>
    </location>
</feature>
<reference evidence="3 4" key="1">
    <citation type="submission" date="2024-10" db="EMBL/GenBank/DDBJ databases">
        <authorList>
            <person name="Kim D."/>
        </authorList>
    </citation>
    <scope>NUCLEOTIDE SEQUENCE [LARGE SCALE GENOMIC DNA]</scope>
    <source>
        <strain evidence="3">BH-2024</strain>
    </source>
</reference>
<proteinExistence type="predicted"/>
<keyword evidence="4" id="KW-1185">Reference proteome</keyword>
<dbReference type="InterPro" id="IPR050951">
    <property type="entry name" value="Retrovirus_Pol_polyprotein"/>
</dbReference>
<dbReference type="InterPro" id="IPR000477">
    <property type="entry name" value="RT_dom"/>
</dbReference>
<dbReference type="PANTHER" id="PTHR37984">
    <property type="entry name" value="PROTEIN CBG26694"/>
    <property type="match status" value="1"/>
</dbReference>
<dbReference type="Proteomes" id="UP001620626">
    <property type="component" value="Unassembled WGS sequence"/>
</dbReference>
<protein>
    <recommendedName>
        <fullName evidence="2">Reverse transcriptase domain-containing protein</fullName>
    </recommendedName>
</protein>
<feature type="domain" description="Reverse transcriptase" evidence="2">
    <location>
        <begin position="249"/>
        <end position="338"/>
    </location>
</feature>
<feature type="region of interest" description="Disordered" evidence="1">
    <location>
        <begin position="1"/>
        <end position="39"/>
    </location>
</feature>
<accession>A0ABD2KCT2</accession>
<evidence type="ECO:0000313" key="4">
    <source>
        <dbReference type="Proteomes" id="UP001620626"/>
    </source>
</evidence>
<evidence type="ECO:0000313" key="3">
    <source>
        <dbReference type="EMBL" id="KAL3100508.1"/>
    </source>
</evidence>
<dbReference type="CDD" id="cd01647">
    <property type="entry name" value="RT_LTR"/>
    <property type="match status" value="1"/>
</dbReference>
<dbReference type="InterPro" id="IPR043502">
    <property type="entry name" value="DNA/RNA_pol_sf"/>
</dbReference>
<dbReference type="Pfam" id="PF00078">
    <property type="entry name" value="RVT_1"/>
    <property type="match status" value="1"/>
</dbReference>
<evidence type="ECO:0000259" key="2">
    <source>
        <dbReference type="Pfam" id="PF00078"/>
    </source>
</evidence>
<dbReference type="AlphaFoldDB" id="A0ABD2KCT2"/>
<dbReference type="PANTHER" id="PTHR37984:SF5">
    <property type="entry name" value="PROTEIN NYNRIN-LIKE"/>
    <property type="match status" value="1"/>
</dbReference>
<organism evidence="3 4">
    <name type="scientific">Heterodera trifolii</name>
    <dbReference type="NCBI Taxonomy" id="157864"/>
    <lineage>
        <taxon>Eukaryota</taxon>
        <taxon>Metazoa</taxon>
        <taxon>Ecdysozoa</taxon>
        <taxon>Nematoda</taxon>
        <taxon>Chromadorea</taxon>
        <taxon>Rhabditida</taxon>
        <taxon>Tylenchina</taxon>
        <taxon>Tylenchomorpha</taxon>
        <taxon>Tylenchoidea</taxon>
        <taxon>Heteroderidae</taxon>
        <taxon>Heteroderinae</taxon>
        <taxon>Heterodera</taxon>
    </lineage>
</organism>
<dbReference type="Gene3D" id="3.10.10.10">
    <property type="entry name" value="HIV Type 1 Reverse Transcriptase, subunit A, domain 1"/>
    <property type="match status" value="1"/>
</dbReference>
<comment type="caution">
    <text evidence="3">The sequence shown here is derived from an EMBL/GenBank/DDBJ whole genome shotgun (WGS) entry which is preliminary data.</text>
</comment>
<dbReference type="SUPFAM" id="SSF56672">
    <property type="entry name" value="DNA/RNA polymerases"/>
    <property type="match status" value="1"/>
</dbReference>
<sequence length="347" mass="39644">MAHPSSEDRDNHNKISKQKQQFRICRTSESSNQMKKRAEFPNAEKWENEDFRQFIIRHKQLLNNFKFVDLKEEQFKGLMLLTALKSSRDTVLRQRILSNLASDGENVKYDEVVEDCINFMTTITEAKMIEHSTSKLTVNAVKQNVNKREKGNVPKFQQGHTSAHTPIGHLERQCDKVQEWLGKNARYGAKKKAKAHLSLKPDAQPVFRKARPVPYNAREAVEGELDRWEKMGVIEKIEYTNWAAPILVVKKADGSARLCIDYSTGLNAALQDHQHPLPLPDDIFAALNGGKFFSKIDLRDAYLQVELDEKSKKICAISTHRGNYQVKRLPFGIKSAPIPIDYGSKVS</sequence>
<gene>
    <name evidence="3" type="ORF">niasHT_028903</name>
</gene>
<dbReference type="EMBL" id="JBICBT010000787">
    <property type="protein sequence ID" value="KAL3100508.1"/>
    <property type="molecule type" value="Genomic_DNA"/>
</dbReference>
<evidence type="ECO:0000256" key="1">
    <source>
        <dbReference type="SAM" id="MobiDB-lite"/>
    </source>
</evidence>
<name>A0ABD2KCT2_9BILA</name>